<dbReference type="RefSeq" id="WP_138790730.1">
    <property type="nucleotide sequence ID" value="NZ_JBHTGQ010000049.1"/>
</dbReference>
<dbReference type="Gene3D" id="1.10.3720.10">
    <property type="entry name" value="MetI-like"/>
    <property type="match status" value="1"/>
</dbReference>
<evidence type="ECO:0000313" key="9">
    <source>
        <dbReference type="EMBL" id="MFC7751568.1"/>
    </source>
</evidence>
<keyword evidence="6 7" id="KW-0472">Membrane</keyword>
<dbReference type="Pfam" id="PF00528">
    <property type="entry name" value="BPD_transp_1"/>
    <property type="match status" value="1"/>
</dbReference>
<dbReference type="InterPro" id="IPR000515">
    <property type="entry name" value="MetI-like"/>
</dbReference>
<dbReference type="Proteomes" id="UP001596528">
    <property type="component" value="Unassembled WGS sequence"/>
</dbReference>
<evidence type="ECO:0000313" key="10">
    <source>
        <dbReference type="Proteomes" id="UP001596528"/>
    </source>
</evidence>
<evidence type="ECO:0000256" key="1">
    <source>
        <dbReference type="ARBA" id="ARBA00004651"/>
    </source>
</evidence>
<organism evidence="9 10">
    <name type="scientific">Paenibacillus thermoaerophilus</name>
    <dbReference type="NCBI Taxonomy" id="1215385"/>
    <lineage>
        <taxon>Bacteria</taxon>
        <taxon>Bacillati</taxon>
        <taxon>Bacillota</taxon>
        <taxon>Bacilli</taxon>
        <taxon>Bacillales</taxon>
        <taxon>Paenibacillaceae</taxon>
        <taxon>Paenibacillus</taxon>
    </lineage>
</organism>
<dbReference type="SUPFAM" id="SSF161098">
    <property type="entry name" value="MetI-like"/>
    <property type="match status" value="1"/>
</dbReference>
<keyword evidence="2 7" id="KW-0813">Transport</keyword>
<proteinExistence type="inferred from homology"/>
<protein>
    <submittedName>
        <fullName evidence="9">Carbohydrate ABC transporter permease</fullName>
    </submittedName>
</protein>
<evidence type="ECO:0000256" key="3">
    <source>
        <dbReference type="ARBA" id="ARBA00022475"/>
    </source>
</evidence>
<dbReference type="InterPro" id="IPR035906">
    <property type="entry name" value="MetI-like_sf"/>
</dbReference>
<dbReference type="CDD" id="cd06261">
    <property type="entry name" value="TM_PBP2"/>
    <property type="match status" value="1"/>
</dbReference>
<feature type="domain" description="ABC transmembrane type-1" evidence="8">
    <location>
        <begin position="68"/>
        <end position="280"/>
    </location>
</feature>
<reference evidence="10" key="1">
    <citation type="journal article" date="2019" name="Int. J. Syst. Evol. Microbiol.">
        <title>The Global Catalogue of Microorganisms (GCM) 10K type strain sequencing project: providing services to taxonomists for standard genome sequencing and annotation.</title>
        <authorList>
            <consortium name="The Broad Institute Genomics Platform"/>
            <consortium name="The Broad Institute Genome Sequencing Center for Infectious Disease"/>
            <person name="Wu L."/>
            <person name="Ma J."/>
        </authorList>
    </citation>
    <scope>NUCLEOTIDE SEQUENCE [LARGE SCALE GENOMIC DNA]</scope>
    <source>
        <strain evidence="10">JCM 18657</strain>
    </source>
</reference>
<evidence type="ECO:0000256" key="5">
    <source>
        <dbReference type="ARBA" id="ARBA00022989"/>
    </source>
</evidence>
<evidence type="ECO:0000259" key="8">
    <source>
        <dbReference type="PROSITE" id="PS50928"/>
    </source>
</evidence>
<feature type="transmembrane region" description="Helical" evidence="7">
    <location>
        <begin position="105"/>
        <end position="122"/>
    </location>
</feature>
<comment type="subcellular location">
    <subcellularLocation>
        <location evidence="1 7">Cell membrane</location>
        <topology evidence="1 7">Multi-pass membrane protein</topology>
    </subcellularLocation>
</comment>
<evidence type="ECO:0000256" key="6">
    <source>
        <dbReference type="ARBA" id="ARBA00023136"/>
    </source>
</evidence>
<keyword evidence="3" id="KW-1003">Cell membrane</keyword>
<comment type="similarity">
    <text evidence="7">Belongs to the binding-protein-dependent transport system permease family.</text>
</comment>
<evidence type="ECO:0000256" key="4">
    <source>
        <dbReference type="ARBA" id="ARBA00022692"/>
    </source>
</evidence>
<accession>A0ABW2V7M5</accession>
<gene>
    <name evidence="9" type="ORF">ACFQWB_16755</name>
</gene>
<feature type="transmembrane region" description="Helical" evidence="7">
    <location>
        <begin position="12"/>
        <end position="38"/>
    </location>
</feature>
<keyword evidence="5 7" id="KW-1133">Transmembrane helix</keyword>
<dbReference type="PANTHER" id="PTHR43227:SF11">
    <property type="entry name" value="BLL4140 PROTEIN"/>
    <property type="match status" value="1"/>
</dbReference>
<dbReference type="PANTHER" id="PTHR43227">
    <property type="entry name" value="BLL4140 PROTEIN"/>
    <property type="match status" value="1"/>
</dbReference>
<comment type="caution">
    <text evidence="9">The sequence shown here is derived from an EMBL/GenBank/DDBJ whole genome shotgun (WGS) entry which is preliminary data.</text>
</comment>
<feature type="transmembrane region" description="Helical" evidence="7">
    <location>
        <begin position="72"/>
        <end position="93"/>
    </location>
</feature>
<feature type="transmembrane region" description="Helical" evidence="7">
    <location>
        <begin position="153"/>
        <end position="177"/>
    </location>
</feature>
<evidence type="ECO:0000256" key="7">
    <source>
        <dbReference type="RuleBase" id="RU363032"/>
    </source>
</evidence>
<feature type="transmembrane region" description="Helical" evidence="7">
    <location>
        <begin position="259"/>
        <end position="280"/>
    </location>
</feature>
<dbReference type="PROSITE" id="PS50928">
    <property type="entry name" value="ABC_TM1"/>
    <property type="match status" value="1"/>
</dbReference>
<sequence length="293" mass="32629">MDKVMSNKTVIALFVWPSLLLLVVLIYMPIVLTGYYGLMDWDGVGGMAFIGLANYKELLRDGLFWNSVKHSFLLAVFSTVSLLVYLLVALVLSARIRGANVFRKIYLIPMLLSSVAIAQLWLKIFHPTNGILNDALARLGVQDTPEWLSNPSIVLYAIFIPILWQYAGFYILIYYAALKNVPADLIEAARIDGAGPWRVAVSIRIPLIAEVIKVTVVLAIVGSLKYFDLIYVMTGGGPNGASEVMASYMYRKAFREYDFGYASAVGFCLLLICLIMTWLIRKATAAKDNVQYS</sequence>
<evidence type="ECO:0000256" key="2">
    <source>
        <dbReference type="ARBA" id="ARBA00022448"/>
    </source>
</evidence>
<dbReference type="InterPro" id="IPR050809">
    <property type="entry name" value="UgpAE/MalFG_permease"/>
</dbReference>
<name>A0ABW2V7M5_9BACL</name>
<keyword evidence="4 7" id="KW-0812">Transmembrane</keyword>
<dbReference type="EMBL" id="JBHTGQ010000049">
    <property type="protein sequence ID" value="MFC7751568.1"/>
    <property type="molecule type" value="Genomic_DNA"/>
</dbReference>
<keyword evidence="10" id="KW-1185">Reference proteome</keyword>